<dbReference type="InterPro" id="IPR041617">
    <property type="entry name" value="TPR_MalT"/>
</dbReference>
<dbReference type="Pfam" id="PF00069">
    <property type="entry name" value="Pkinase"/>
    <property type="match status" value="1"/>
</dbReference>
<comment type="catalytic activity">
    <reaction evidence="6">
        <text>L-threonyl-[protein] + ATP = O-phospho-L-threonyl-[protein] + ADP + H(+)</text>
        <dbReference type="Rhea" id="RHEA:46608"/>
        <dbReference type="Rhea" id="RHEA-COMP:11060"/>
        <dbReference type="Rhea" id="RHEA-COMP:11605"/>
        <dbReference type="ChEBI" id="CHEBI:15378"/>
        <dbReference type="ChEBI" id="CHEBI:30013"/>
        <dbReference type="ChEBI" id="CHEBI:30616"/>
        <dbReference type="ChEBI" id="CHEBI:61977"/>
        <dbReference type="ChEBI" id="CHEBI:456216"/>
        <dbReference type="EC" id="2.7.11.1"/>
    </reaction>
</comment>
<sequence>MAADDPTATGDDRVGALIVELRDAGLHDAQAIGSGGFGAVFRCRQPRLDRVVAVKVLTTTLDAVTRERFLREQRAMGRVSGHPHIVNVFQAGVLASGRPFIVLQYLGHDSLDGRIRAHGPLPWAEVVALGVKMAGALETSHRAGTLHRDVTPANILLTEYGEPQLTDFGVAHITGGFETTTGVIAGSPAYTAPEVLSGAPASPESDVYGLGATLFCALTGHAAFERRGGEHLLAQLARTTTDPLPDLHGHDIPGDVRDCIECAMARDGSMRPPTAAAFGELLRRTQSRHGLPVDDMALAVDPDDPHVTRGSTGGDATSPYRAYRRANTTPPPAPATRFRPPRAVRPMVERSRLIDLLRTSGRRRLTVIHGPAGFGKSTLAAQWGEFLTESGTSVAWLTVDHDDNNLVWFLSHVIEALRKTRPTLARELRETLEHYGADAEQYVLTELVNQIHADGESIVLIVDDWHRITAPSTVAAMEFLLDHGCHHLQTVITSRTQSGIPASRMRVRDELVEIDSTALRFDEEEARALLRDVSGLPLDDDAVIDLTNATEGWVAALHLATLSLRDCDEPAELIAHLSGRHRTIGDYLAQNVLDALHPDLLEFMLATSVPTRISGDLAAELTQTRPGRAQLMLEDIERRDLFLRRLDDEGRWFHYHHLFAEFLQQRLERDHPGRLGRLHAVAAQWFGDHRSLHEAINHFLAAGDPESAAEIIEVDGVELLEDSQIATLRGLVEKLPPAMVDTRPRLQLALAWANSLLHRPAEMRRALDRAETALTDSSLTESQIADLRTEAVVVTGVAEIRADRIEGLDELVAVCQTRPDTLRPWVASVAANVATFGAIYHFDFDAARRFQQWAQPYHERNRGPYNAVHGLCCLGLTDYEQLDLDSAEDNFRRALRVARRAGGIHSHPARLAGSLLGQLRYERGDIAEAERFLDEGYELGAEAGIVDFKLARYVTGGLIKALRGDRDEALRRLREGARIARSMELGRLQAAVEQEMVRLGLVDAPVVAAAPPWPRPPLDGIEAITAQIGDATLIRALLRSAATADQVELACRWARQWVDDLEGQARPRALLHAQRLYVAALVRAGRTADAKQLCTVIAATCMPLGMVRFLPDGGPAVADLVTELRGDLTAGRWSPLWSPVTQTFLDAMAEVESAYLL</sequence>
<dbReference type="GO" id="GO:0016301">
    <property type="term" value="F:kinase activity"/>
    <property type="evidence" value="ECO:0007669"/>
    <property type="project" value="UniProtKB-KW"/>
</dbReference>
<dbReference type="InterPro" id="IPR011990">
    <property type="entry name" value="TPR-like_helical_dom_sf"/>
</dbReference>
<keyword evidence="11" id="KW-1185">Reference proteome</keyword>
<dbReference type="InterPro" id="IPR016236">
    <property type="entry name" value="Ser/Thr_kinase_PknK_prd"/>
</dbReference>
<evidence type="ECO:0000256" key="2">
    <source>
        <dbReference type="ARBA" id="ARBA00022679"/>
    </source>
</evidence>
<evidence type="ECO:0000313" key="10">
    <source>
        <dbReference type="EMBL" id="QSE87838.1"/>
    </source>
</evidence>
<keyword evidence="5 6" id="KW-0067">ATP-binding</keyword>
<feature type="region of interest" description="Disordered" evidence="8">
    <location>
        <begin position="298"/>
        <end position="339"/>
    </location>
</feature>
<comment type="catalytic activity">
    <reaction evidence="6">
        <text>L-seryl-[protein] + ATP = O-phospho-L-seryl-[protein] + ADP + H(+)</text>
        <dbReference type="Rhea" id="RHEA:17989"/>
        <dbReference type="Rhea" id="RHEA-COMP:9863"/>
        <dbReference type="Rhea" id="RHEA-COMP:11604"/>
        <dbReference type="ChEBI" id="CHEBI:15378"/>
        <dbReference type="ChEBI" id="CHEBI:29999"/>
        <dbReference type="ChEBI" id="CHEBI:30616"/>
        <dbReference type="ChEBI" id="CHEBI:83421"/>
        <dbReference type="ChEBI" id="CHEBI:456216"/>
        <dbReference type="EC" id="2.7.11.1"/>
    </reaction>
</comment>
<dbReference type="InterPro" id="IPR059106">
    <property type="entry name" value="WHD_MalT"/>
</dbReference>
<keyword evidence="10" id="KW-0614">Plasmid</keyword>
<name>A0A974VYA7_9NOCA</name>
<dbReference type="PANTHER" id="PTHR43289:SF6">
    <property type="entry name" value="SERINE_THREONINE-PROTEIN KINASE NEKL-3"/>
    <property type="match status" value="1"/>
</dbReference>
<comment type="similarity">
    <text evidence="6">Belongs to the protein kinase superfamily.</text>
</comment>
<reference evidence="10 11" key="1">
    <citation type="journal article" date="2021" name="Microbiol. Resour. Announc.">
        <title>Complete Genome Sequences of Two Rhodococcus sp. Strains with Large and Linear Chromosomes, Isolated from Apple Rhizosphere.</title>
        <authorList>
            <person name="Benning S."/>
            <person name="Brugnone N."/>
            <person name="Siani R."/>
            <person name="Kublik S."/>
            <person name="Schloter M."/>
            <person name="Rad V."/>
        </authorList>
    </citation>
    <scope>NUCLEOTIDE SEQUENCE [LARGE SCALE GENOMIC DNA]</scope>
    <source>
        <strain evidence="10 11">R79</strain>
    </source>
</reference>
<dbReference type="Pfam" id="PF17874">
    <property type="entry name" value="TPR_MalT"/>
    <property type="match status" value="1"/>
</dbReference>
<evidence type="ECO:0000256" key="6">
    <source>
        <dbReference type="PIRNR" id="PIRNR000574"/>
    </source>
</evidence>
<reference evidence="10 11" key="2">
    <citation type="journal article" date="2022" name="Arch. Microbiol.">
        <title>Rhodococcus pseudokoreensis sp. nov. isolated from the rhizosphere of young M26 apple rootstocks.</title>
        <authorList>
            <person name="Kampfer P."/>
            <person name="Glaeser S.P."/>
            <person name="Blom J."/>
            <person name="Wolf J."/>
            <person name="Benning S."/>
            <person name="Schloter M."/>
            <person name="Neumann-Schaal M."/>
        </authorList>
    </citation>
    <scope>NUCLEOTIDE SEQUENCE [LARGE SCALE GENOMIC DNA]</scope>
    <source>
        <strain evidence="10 11">R79</strain>
    </source>
</reference>
<dbReference type="EMBL" id="CP070616">
    <property type="protein sequence ID" value="QSE87838.1"/>
    <property type="molecule type" value="Genomic_DNA"/>
</dbReference>
<dbReference type="PIRSF" id="PIRSF000574">
    <property type="entry name" value="Ser/Thr_PK_PknK_prd"/>
    <property type="match status" value="1"/>
</dbReference>
<dbReference type="SMART" id="SM00382">
    <property type="entry name" value="AAA"/>
    <property type="match status" value="1"/>
</dbReference>
<evidence type="ECO:0000259" key="9">
    <source>
        <dbReference type="PROSITE" id="PS50011"/>
    </source>
</evidence>
<organism evidence="10 11">
    <name type="scientific">Rhodococcus pseudokoreensis</name>
    <dbReference type="NCBI Taxonomy" id="2811421"/>
    <lineage>
        <taxon>Bacteria</taxon>
        <taxon>Bacillati</taxon>
        <taxon>Actinomycetota</taxon>
        <taxon>Actinomycetes</taxon>
        <taxon>Mycobacteriales</taxon>
        <taxon>Nocardiaceae</taxon>
        <taxon>Rhodococcus</taxon>
    </lineage>
</organism>
<evidence type="ECO:0000256" key="1">
    <source>
        <dbReference type="ARBA" id="ARBA00022527"/>
    </source>
</evidence>
<dbReference type="SUPFAM" id="SSF56112">
    <property type="entry name" value="Protein kinase-like (PK-like)"/>
    <property type="match status" value="1"/>
</dbReference>
<dbReference type="PANTHER" id="PTHR43289">
    <property type="entry name" value="MITOGEN-ACTIVATED PROTEIN KINASE KINASE KINASE 20-RELATED"/>
    <property type="match status" value="1"/>
</dbReference>
<keyword evidence="1 6" id="KW-0723">Serine/threonine-protein kinase</keyword>
<gene>
    <name evidence="10" type="ORF">JWS13_04040</name>
</gene>
<dbReference type="CDD" id="cd14014">
    <property type="entry name" value="STKc_PknB_like"/>
    <property type="match status" value="1"/>
</dbReference>
<feature type="binding site" evidence="7">
    <location>
        <position position="55"/>
    </location>
    <ligand>
        <name>ATP</name>
        <dbReference type="ChEBI" id="CHEBI:30616"/>
    </ligand>
</feature>
<dbReference type="Proteomes" id="UP000662986">
    <property type="component" value="Plasmid unnamed3"/>
</dbReference>
<dbReference type="InterPro" id="IPR027417">
    <property type="entry name" value="P-loop_NTPase"/>
</dbReference>
<dbReference type="InterPro" id="IPR000719">
    <property type="entry name" value="Prot_kinase_dom"/>
</dbReference>
<feature type="domain" description="Protein kinase" evidence="9">
    <location>
        <begin position="26"/>
        <end position="282"/>
    </location>
</feature>
<accession>A0A974VYA7</accession>
<protein>
    <recommendedName>
        <fullName evidence="6">Serine/threonine-protein kinase PknK</fullName>
        <ecNumber evidence="6">2.7.11.1</ecNumber>
    </recommendedName>
    <alternativeName>
        <fullName evidence="6">Protein kinase K</fullName>
    </alternativeName>
</protein>
<evidence type="ECO:0000256" key="5">
    <source>
        <dbReference type="ARBA" id="ARBA00022840"/>
    </source>
</evidence>
<dbReference type="SUPFAM" id="SSF52540">
    <property type="entry name" value="P-loop containing nucleoside triphosphate hydrolases"/>
    <property type="match status" value="1"/>
</dbReference>
<dbReference type="InterPro" id="IPR011009">
    <property type="entry name" value="Kinase-like_dom_sf"/>
</dbReference>
<dbReference type="EC" id="2.7.11.1" evidence="6"/>
<dbReference type="Pfam" id="PF25873">
    <property type="entry name" value="WHD_MalT"/>
    <property type="match status" value="1"/>
</dbReference>
<keyword evidence="3 6" id="KW-0547">Nucleotide-binding</keyword>
<evidence type="ECO:0000256" key="3">
    <source>
        <dbReference type="ARBA" id="ARBA00022741"/>
    </source>
</evidence>
<dbReference type="InterPro" id="IPR003593">
    <property type="entry name" value="AAA+_ATPase"/>
</dbReference>
<proteinExistence type="inferred from homology"/>
<dbReference type="PROSITE" id="PS00107">
    <property type="entry name" value="PROTEIN_KINASE_ATP"/>
    <property type="match status" value="1"/>
</dbReference>
<dbReference type="Gene3D" id="1.25.40.10">
    <property type="entry name" value="Tetratricopeptide repeat domain"/>
    <property type="match status" value="1"/>
</dbReference>
<dbReference type="InterPro" id="IPR041664">
    <property type="entry name" value="AAA_16"/>
</dbReference>
<dbReference type="RefSeq" id="WP_206004602.1">
    <property type="nucleotide sequence ID" value="NZ_CP070616.1"/>
</dbReference>
<keyword evidence="2 6" id="KW-0808">Transferase</keyword>
<dbReference type="InterPro" id="IPR017441">
    <property type="entry name" value="Protein_kinase_ATP_BS"/>
</dbReference>
<dbReference type="Pfam" id="PF13191">
    <property type="entry name" value="AAA_16"/>
    <property type="match status" value="1"/>
</dbReference>
<evidence type="ECO:0000256" key="4">
    <source>
        <dbReference type="ARBA" id="ARBA00022777"/>
    </source>
</evidence>
<evidence type="ECO:0000256" key="8">
    <source>
        <dbReference type="SAM" id="MobiDB-lite"/>
    </source>
</evidence>
<geneLocation type="plasmid" evidence="10 11">
    <name>unnamed3</name>
</geneLocation>
<dbReference type="Gene3D" id="3.40.50.300">
    <property type="entry name" value="P-loop containing nucleotide triphosphate hydrolases"/>
    <property type="match status" value="1"/>
</dbReference>
<keyword evidence="4 6" id="KW-0418">Kinase</keyword>
<evidence type="ECO:0000256" key="7">
    <source>
        <dbReference type="PROSITE-ProRule" id="PRU10141"/>
    </source>
</evidence>
<dbReference type="PROSITE" id="PS50011">
    <property type="entry name" value="PROTEIN_KINASE_DOM"/>
    <property type="match status" value="1"/>
</dbReference>
<dbReference type="Gene3D" id="3.30.200.20">
    <property type="entry name" value="Phosphorylase Kinase, domain 1"/>
    <property type="match status" value="1"/>
</dbReference>
<evidence type="ECO:0000313" key="11">
    <source>
        <dbReference type="Proteomes" id="UP000662986"/>
    </source>
</evidence>
<dbReference type="Gene3D" id="1.10.510.10">
    <property type="entry name" value="Transferase(Phosphotransferase) domain 1"/>
    <property type="match status" value="1"/>
</dbReference>